<reference evidence="1 2" key="1">
    <citation type="submission" date="2024-02" db="EMBL/GenBank/DDBJ databases">
        <authorList>
            <person name="Vignale AGUSTIN F."/>
            <person name="Sosa J E."/>
            <person name="Modenutti C."/>
        </authorList>
    </citation>
    <scope>NUCLEOTIDE SEQUENCE [LARGE SCALE GENOMIC DNA]</scope>
</reference>
<proteinExistence type="predicted"/>
<dbReference type="Proteomes" id="UP001642360">
    <property type="component" value="Unassembled WGS sequence"/>
</dbReference>
<evidence type="ECO:0000313" key="1">
    <source>
        <dbReference type="EMBL" id="CAK9143502.1"/>
    </source>
</evidence>
<evidence type="ECO:0000313" key="2">
    <source>
        <dbReference type="Proteomes" id="UP001642360"/>
    </source>
</evidence>
<sequence>MYCVEKQTISISNVEMVQQQSSGILICYDGAFKKRTKEVASAVLMFNPKGGLMDGTSKAFFANSSLFVEAVAILLENQKISNDVPPNAYATVLKGKGSWVESLILEDMYCVEKQTISMSNVEMVQQQSSGILICCDGAFKKRTKEAASAVLMFNPKGGLMDGTSKAFFANSSLFVEAMLAH</sequence>
<name>A0ABC8RNA4_9AQUA</name>
<accession>A0ABC8RNA4</accession>
<dbReference type="AlphaFoldDB" id="A0ABC8RNA4"/>
<organism evidence="1 2">
    <name type="scientific">Ilex paraguariensis</name>
    <name type="common">yerba mate</name>
    <dbReference type="NCBI Taxonomy" id="185542"/>
    <lineage>
        <taxon>Eukaryota</taxon>
        <taxon>Viridiplantae</taxon>
        <taxon>Streptophyta</taxon>
        <taxon>Embryophyta</taxon>
        <taxon>Tracheophyta</taxon>
        <taxon>Spermatophyta</taxon>
        <taxon>Magnoliopsida</taxon>
        <taxon>eudicotyledons</taxon>
        <taxon>Gunneridae</taxon>
        <taxon>Pentapetalae</taxon>
        <taxon>asterids</taxon>
        <taxon>campanulids</taxon>
        <taxon>Aquifoliales</taxon>
        <taxon>Aquifoliaceae</taxon>
        <taxon>Ilex</taxon>
    </lineage>
</organism>
<dbReference type="EMBL" id="CAUOFW020001303">
    <property type="protein sequence ID" value="CAK9143502.1"/>
    <property type="molecule type" value="Genomic_DNA"/>
</dbReference>
<protein>
    <submittedName>
        <fullName evidence="1">Uncharacterized protein</fullName>
    </submittedName>
</protein>
<keyword evidence="2" id="KW-1185">Reference proteome</keyword>
<gene>
    <name evidence="1" type="ORF">ILEXP_LOCUS11215</name>
</gene>
<comment type="caution">
    <text evidence="1">The sequence shown here is derived from an EMBL/GenBank/DDBJ whole genome shotgun (WGS) entry which is preliminary data.</text>
</comment>